<keyword evidence="2" id="KW-1185">Reference proteome</keyword>
<proteinExistence type="predicted"/>
<dbReference type="EMBL" id="JARYGZ010000001">
    <property type="protein sequence ID" value="MDH7637799.1"/>
    <property type="molecule type" value="Genomic_DNA"/>
</dbReference>
<accession>A0ABT6MXL9</accession>
<gene>
    <name evidence="1" type="ORF">QGN17_03555</name>
</gene>
<dbReference type="Proteomes" id="UP001160625">
    <property type="component" value="Unassembled WGS sequence"/>
</dbReference>
<protein>
    <submittedName>
        <fullName evidence="1">Uncharacterized protein</fullName>
    </submittedName>
</protein>
<comment type="caution">
    <text evidence="1">The sequence shown here is derived from an EMBL/GenBank/DDBJ whole genome shotgun (WGS) entry which is preliminary data.</text>
</comment>
<evidence type="ECO:0000313" key="2">
    <source>
        <dbReference type="Proteomes" id="UP001160625"/>
    </source>
</evidence>
<evidence type="ECO:0000313" key="1">
    <source>
        <dbReference type="EMBL" id="MDH7637799.1"/>
    </source>
</evidence>
<organism evidence="1 2">
    <name type="scientific">Sphingomonas oryzagri</name>
    <dbReference type="NCBI Taxonomy" id="3042314"/>
    <lineage>
        <taxon>Bacteria</taxon>
        <taxon>Pseudomonadati</taxon>
        <taxon>Pseudomonadota</taxon>
        <taxon>Alphaproteobacteria</taxon>
        <taxon>Sphingomonadales</taxon>
        <taxon>Sphingomonadaceae</taxon>
        <taxon>Sphingomonas</taxon>
    </lineage>
</organism>
<dbReference type="PROSITE" id="PS51257">
    <property type="entry name" value="PROKAR_LIPOPROTEIN"/>
    <property type="match status" value="1"/>
</dbReference>
<name>A0ABT6MXL9_9SPHN</name>
<sequence>MPARFPEPVRAILASALVIATAGCAGSSDPYPSLAPRPIEQISMAEPNRPEAPAAVADPAAVQRYAPLIAQAQAADADFRRVLEEERPALVRGRGAGEGSDAWLAAQVSLSRIETARGPVAKALASLDAARSGLDPQTDTGAMVAIGQAFDAVQRISDREGASLAQAAGR</sequence>
<reference evidence="1" key="1">
    <citation type="submission" date="2023-04" db="EMBL/GenBank/DDBJ databases">
        <title>Sphingomonas sp. MAHUQ-71 isolated from rice field.</title>
        <authorList>
            <person name="Huq M.A."/>
        </authorList>
    </citation>
    <scope>NUCLEOTIDE SEQUENCE</scope>
    <source>
        <strain evidence="1">MAHUQ-71</strain>
    </source>
</reference>
<dbReference type="RefSeq" id="WP_281043143.1">
    <property type="nucleotide sequence ID" value="NZ_JARYGZ010000001.1"/>
</dbReference>